<evidence type="ECO:0000256" key="10">
    <source>
        <dbReference type="ARBA" id="ARBA00022741"/>
    </source>
</evidence>
<keyword evidence="3" id="KW-0723">Serine/threonine-protein kinase</keyword>
<evidence type="ECO:0000256" key="3">
    <source>
        <dbReference type="ARBA" id="ARBA00022527"/>
    </source>
</evidence>
<keyword evidence="16" id="KW-0325">Glycoprotein</keyword>
<dbReference type="FunFam" id="1.10.510.10:FF:000479">
    <property type="entry name" value="Leucine-rich repeat receptor-like protein kinase"/>
    <property type="match status" value="1"/>
</dbReference>
<feature type="domain" description="Protein kinase" evidence="20">
    <location>
        <begin position="23"/>
        <end position="294"/>
    </location>
</feature>
<keyword evidence="15" id="KW-0675">Receptor</keyword>
<dbReference type="GO" id="GO:0005524">
    <property type="term" value="F:ATP binding"/>
    <property type="evidence" value="ECO:0007669"/>
    <property type="project" value="UniProtKB-UniRule"/>
</dbReference>
<comment type="catalytic activity">
    <reaction evidence="18">
        <text>L-seryl-[protein] + ATP = O-phospho-L-seryl-[protein] + ADP + H(+)</text>
        <dbReference type="Rhea" id="RHEA:17989"/>
        <dbReference type="Rhea" id="RHEA-COMP:9863"/>
        <dbReference type="Rhea" id="RHEA-COMP:11604"/>
        <dbReference type="ChEBI" id="CHEBI:15378"/>
        <dbReference type="ChEBI" id="CHEBI:29999"/>
        <dbReference type="ChEBI" id="CHEBI:30616"/>
        <dbReference type="ChEBI" id="CHEBI:83421"/>
        <dbReference type="ChEBI" id="CHEBI:456216"/>
        <dbReference type="EC" id="2.7.11.1"/>
    </reaction>
</comment>
<keyword evidence="14" id="KW-0472">Membrane</keyword>
<dbReference type="GO" id="GO:0016020">
    <property type="term" value="C:membrane"/>
    <property type="evidence" value="ECO:0007669"/>
    <property type="project" value="UniProtKB-SubCell"/>
</dbReference>
<organism evidence="21 22">
    <name type="scientific">Lolium multiflorum</name>
    <name type="common">Italian ryegrass</name>
    <name type="synonym">Lolium perenne subsp. multiflorum</name>
    <dbReference type="NCBI Taxonomy" id="4521"/>
    <lineage>
        <taxon>Eukaryota</taxon>
        <taxon>Viridiplantae</taxon>
        <taxon>Streptophyta</taxon>
        <taxon>Embryophyta</taxon>
        <taxon>Tracheophyta</taxon>
        <taxon>Spermatophyta</taxon>
        <taxon>Magnoliopsida</taxon>
        <taxon>Liliopsida</taxon>
        <taxon>Poales</taxon>
        <taxon>Poaceae</taxon>
        <taxon>BOP clade</taxon>
        <taxon>Pooideae</taxon>
        <taxon>Poodae</taxon>
        <taxon>Poeae</taxon>
        <taxon>Poeae Chloroplast Group 2 (Poeae type)</taxon>
        <taxon>Loliodinae</taxon>
        <taxon>Loliinae</taxon>
        <taxon>Lolium</taxon>
    </lineage>
</organism>
<dbReference type="PROSITE" id="PS50011">
    <property type="entry name" value="PROTEIN_KINASE_DOM"/>
    <property type="match status" value="1"/>
</dbReference>
<evidence type="ECO:0000256" key="1">
    <source>
        <dbReference type="ARBA" id="ARBA00004479"/>
    </source>
</evidence>
<evidence type="ECO:0000256" key="9">
    <source>
        <dbReference type="ARBA" id="ARBA00022737"/>
    </source>
</evidence>
<comment type="subcellular location">
    <subcellularLocation>
        <location evidence="1">Membrane</location>
        <topology evidence="1">Single-pass type I membrane protein</topology>
    </subcellularLocation>
</comment>
<evidence type="ECO:0000256" key="5">
    <source>
        <dbReference type="ARBA" id="ARBA00022614"/>
    </source>
</evidence>
<keyword evidence="13" id="KW-1133">Transmembrane helix</keyword>
<keyword evidence="4" id="KW-0597">Phosphoprotein</keyword>
<evidence type="ECO:0000256" key="12">
    <source>
        <dbReference type="ARBA" id="ARBA00022840"/>
    </source>
</evidence>
<keyword evidence="8" id="KW-0732">Signal</keyword>
<dbReference type="Pfam" id="PF00069">
    <property type="entry name" value="Pkinase"/>
    <property type="match status" value="1"/>
</dbReference>
<gene>
    <name evidence="21" type="ORF">QYE76_003734</name>
</gene>
<evidence type="ECO:0000256" key="11">
    <source>
        <dbReference type="ARBA" id="ARBA00022777"/>
    </source>
</evidence>
<dbReference type="Gene3D" id="3.30.200.20">
    <property type="entry name" value="Phosphorylase Kinase, domain 1"/>
    <property type="match status" value="1"/>
</dbReference>
<comment type="caution">
    <text evidence="21">The sequence shown here is derived from an EMBL/GenBank/DDBJ whole genome shotgun (WGS) entry which is preliminary data.</text>
</comment>
<reference evidence="21" key="1">
    <citation type="submission" date="2023-07" db="EMBL/GenBank/DDBJ databases">
        <title>A chromosome-level genome assembly of Lolium multiflorum.</title>
        <authorList>
            <person name="Chen Y."/>
            <person name="Copetti D."/>
            <person name="Kolliker R."/>
            <person name="Studer B."/>
        </authorList>
    </citation>
    <scope>NUCLEOTIDE SEQUENCE</scope>
    <source>
        <strain evidence="21">02402/16</strain>
        <tissue evidence="21">Leaf</tissue>
    </source>
</reference>
<dbReference type="PANTHER" id="PTHR48005:SF90">
    <property type="entry name" value="OS02G0553000 PROTEIN"/>
    <property type="match status" value="1"/>
</dbReference>
<dbReference type="InterPro" id="IPR011009">
    <property type="entry name" value="Kinase-like_dom_sf"/>
</dbReference>
<dbReference type="SUPFAM" id="SSF56112">
    <property type="entry name" value="Protein kinase-like (PK-like)"/>
    <property type="match status" value="1"/>
</dbReference>
<keyword evidence="10 19" id="KW-0547">Nucleotide-binding</keyword>
<evidence type="ECO:0000256" key="19">
    <source>
        <dbReference type="PROSITE-ProRule" id="PRU10141"/>
    </source>
</evidence>
<evidence type="ECO:0000313" key="21">
    <source>
        <dbReference type="EMBL" id="KAK1629419.1"/>
    </source>
</evidence>
<sequence>MFGIWNFNGEDVYKQIIGATKSFSDDHCIGTGGSGSVYRAQLPTGEIFAVKKIHTVEDDELFNREIEALIPIRHRNIVKLFGYCSAAHERFLVYEYMDRGSLEKSLKSKETAIELDWTRRLNIAKDVANALSYMHHDCFAPTVHRDITSSNILLNLEFSACVSDFGLAKILNVDASNCTRLAGTNGYLAPELAYSSRVTEKCDVYSFGVLMLELFMGHHPGGFLSSMANKNTPLEDLLDIRLPLPEAETASKIFEVITVAIRCIEPDPSHRPTMQQVIKVFSITERPDDHLDYLQTDIVIPATWL</sequence>
<keyword evidence="5" id="KW-0433">Leucine-rich repeat</keyword>
<dbReference type="Proteomes" id="UP001231189">
    <property type="component" value="Unassembled WGS sequence"/>
</dbReference>
<dbReference type="Gene3D" id="1.10.510.10">
    <property type="entry name" value="Transferase(Phosphotransferase) domain 1"/>
    <property type="match status" value="1"/>
</dbReference>
<dbReference type="InterPro" id="IPR051420">
    <property type="entry name" value="Ser_Thr_Kinases_DiverseReg"/>
</dbReference>
<evidence type="ECO:0000256" key="16">
    <source>
        <dbReference type="ARBA" id="ARBA00023180"/>
    </source>
</evidence>
<dbReference type="FunFam" id="3.30.200.20:FF:000309">
    <property type="entry name" value="Leucine-rich repeat receptor protein kinase MSP1"/>
    <property type="match status" value="1"/>
</dbReference>
<evidence type="ECO:0000256" key="13">
    <source>
        <dbReference type="ARBA" id="ARBA00022989"/>
    </source>
</evidence>
<evidence type="ECO:0000256" key="15">
    <source>
        <dbReference type="ARBA" id="ARBA00023170"/>
    </source>
</evidence>
<keyword evidence="12 19" id="KW-0067">ATP-binding</keyword>
<evidence type="ECO:0000256" key="18">
    <source>
        <dbReference type="ARBA" id="ARBA00048679"/>
    </source>
</evidence>
<name>A0AAD8W0R2_LOLMU</name>
<evidence type="ECO:0000256" key="17">
    <source>
        <dbReference type="ARBA" id="ARBA00047899"/>
    </source>
</evidence>
<keyword evidence="6" id="KW-0808">Transferase</keyword>
<dbReference type="AlphaFoldDB" id="A0AAD8W0R2"/>
<evidence type="ECO:0000256" key="14">
    <source>
        <dbReference type="ARBA" id="ARBA00023136"/>
    </source>
</evidence>
<evidence type="ECO:0000256" key="7">
    <source>
        <dbReference type="ARBA" id="ARBA00022692"/>
    </source>
</evidence>
<dbReference type="GO" id="GO:0004674">
    <property type="term" value="F:protein serine/threonine kinase activity"/>
    <property type="evidence" value="ECO:0007669"/>
    <property type="project" value="UniProtKB-KW"/>
</dbReference>
<feature type="binding site" evidence="19">
    <location>
        <position position="52"/>
    </location>
    <ligand>
        <name>ATP</name>
        <dbReference type="ChEBI" id="CHEBI:30616"/>
    </ligand>
</feature>
<evidence type="ECO:0000256" key="4">
    <source>
        <dbReference type="ARBA" id="ARBA00022553"/>
    </source>
</evidence>
<keyword evidence="11" id="KW-0418">Kinase</keyword>
<dbReference type="EC" id="2.7.11.1" evidence="2"/>
<evidence type="ECO:0000259" key="20">
    <source>
        <dbReference type="PROSITE" id="PS50011"/>
    </source>
</evidence>
<dbReference type="InterPro" id="IPR017441">
    <property type="entry name" value="Protein_kinase_ATP_BS"/>
</dbReference>
<keyword evidence="7" id="KW-0812">Transmembrane</keyword>
<evidence type="ECO:0000256" key="6">
    <source>
        <dbReference type="ARBA" id="ARBA00022679"/>
    </source>
</evidence>
<accession>A0AAD8W0R2</accession>
<evidence type="ECO:0000256" key="2">
    <source>
        <dbReference type="ARBA" id="ARBA00012513"/>
    </source>
</evidence>
<comment type="catalytic activity">
    <reaction evidence="17">
        <text>L-threonyl-[protein] + ATP = O-phospho-L-threonyl-[protein] + ADP + H(+)</text>
        <dbReference type="Rhea" id="RHEA:46608"/>
        <dbReference type="Rhea" id="RHEA-COMP:11060"/>
        <dbReference type="Rhea" id="RHEA-COMP:11605"/>
        <dbReference type="ChEBI" id="CHEBI:15378"/>
        <dbReference type="ChEBI" id="CHEBI:30013"/>
        <dbReference type="ChEBI" id="CHEBI:30616"/>
        <dbReference type="ChEBI" id="CHEBI:61977"/>
        <dbReference type="ChEBI" id="CHEBI:456216"/>
        <dbReference type="EC" id="2.7.11.1"/>
    </reaction>
</comment>
<proteinExistence type="predicted"/>
<keyword evidence="9" id="KW-0677">Repeat</keyword>
<protein>
    <recommendedName>
        <fullName evidence="2">non-specific serine/threonine protein kinase</fullName>
        <ecNumber evidence="2">2.7.11.1</ecNumber>
    </recommendedName>
</protein>
<dbReference type="InterPro" id="IPR000719">
    <property type="entry name" value="Prot_kinase_dom"/>
</dbReference>
<evidence type="ECO:0000313" key="22">
    <source>
        <dbReference type="Proteomes" id="UP001231189"/>
    </source>
</evidence>
<dbReference type="PROSITE" id="PS00107">
    <property type="entry name" value="PROTEIN_KINASE_ATP"/>
    <property type="match status" value="1"/>
</dbReference>
<dbReference type="PANTHER" id="PTHR48005">
    <property type="entry name" value="LEUCINE RICH REPEAT KINASE 2"/>
    <property type="match status" value="1"/>
</dbReference>
<evidence type="ECO:0000256" key="8">
    <source>
        <dbReference type="ARBA" id="ARBA00022729"/>
    </source>
</evidence>
<dbReference type="EMBL" id="JAUUTY010000005">
    <property type="protein sequence ID" value="KAK1629419.1"/>
    <property type="molecule type" value="Genomic_DNA"/>
</dbReference>
<keyword evidence="22" id="KW-1185">Reference proteome</keyword>